<evidence type="ECO:0000256" key="10">
    <source>
        <dbReference type="SAM" id="Phobius"/>
    </source>
</evidence>
<keyword evidence="9" id="KW-0175">Coiled coil</keyword>
<evidence type="ECO:0000256" key="1">
    <source>
        <dbReference type="ARBA" id="ARBA00004651"/>
    </source>
</evidence>
<evidence type="ECO:0000313" key="12">
    <source>
        <dbReference type="Proteomes" id="UP000002215"/>
    </source>
</evidence>
<evidence type="ECO:0000256" key="4">
    <source>
        <dbReference type="ARBA" id="ARBA00022448"/>
    </source>
</evidence>
<dbReference type="PANTHER" id="PTHR32063:SF24">
    <property type="entry name" value="CATION EFFLUX SYSTEM (ACRB_ACRD_ACRF FAMILY)"/>
    <property type="match status" value="1"/>
</dbReference>
<dbReference type="KEGG" id="cpi:Cpin_2689"/>
<proteinExistence type="inferred from homology"/>
<keyword evidence="6 10" id="KW-0812">Transmembrane</keyword>
<dbReference type="EMBL" id="CP001699">
    <property type="protein sequence ID" value="ACU60171.1"/>
    <property type="molecule type" value="Genomic_DNA"/>
</dbReference>
<feature type="transmembrane region" description="Helical" evidence="10">
    <location>
        <begin position="450"/>
        <end position="471"/>
    </location>
</feature>
<feature type="transmembrane region" description="Helical" evidence="10">
    <location>
        <begin position="483"/>
        <end position="506"/>
    </location>
</feature>
<dbReference type="PANTHER" id="PTHR32063">
    <property type="match status" value="1"/>
</dbReference>
<comment type="similarity">
    <text evidence="3">Belongs to the resistance-nodulation-cell division (RND) (TC 2.A.6) family.</text>
</comment>
<evidence type="ECO:0000256" key="5">
    <source>
        <dbReference type="ARBA" id="ARBA00022475"/>
    </source>
</evidence>
<evidence type="ECO:0000256" key="8">
    <source>
        <dbReference type="ARBA" id="ARBA00023136"/>
    </source>
</evidence>
<dbReference type="Proteomes" id="UP000002215">
    <property type="component" value="Chromosome"/>
</dbReference>
<keyword evidence="7 10" id="KW-1133">Transmembrane helix</keyword>
<keyword evidence="4" id="KW-0813">Transport</keyword>
<dbReference type="InterPro" id="IPR027463">
    <property type="entry name" value="AcrB_DN_DC_subdom"/>
</dbReference>
<evidence type="ECO:0000313" key="11">
    <source>
        <dbReference type="EMBL" id="ACU60171.1"/>
    </source>
</evidence>
<feature type="transmembrane region" description="Helical" evidence="10">
    <location>
        <begin position="540"/>
        <end position="558"/>
    </location>
</feature>
<feature type="transmembrane region" description="Helical" evidence="10">
    <location>
        <begin position="877"/>
        <end position="896"/>
    </location>
</feature>
<dbReference type="Pfam" id="PF00873">
    <property type="entry name" value="ACR_tran"/>
    <property type="match status" value="1"/>
</dbReference>
<dbReference type="InterPro" id="IPR003423">
    <property type="entry name" value="OMP_efflux"/>
</dbReference>
<dbReference type="InterPro" id="IPR004763">
    <property type="entry name" value="CusA-like"/>
</dbReference>
<feature type="transmembrane region" description="Helical" evidence="10">
    <location>
        <begin position="12"/>
        <end position="29"/>
    </location>
</feature>
<feature type="transmembrane region" description="Helical" evidence="10">
    <location>
        <begin position="345"/>
        <end position="364"/>
    </location>
</feature>
<organism evidence="11 12">
    <name type="scientific">Chitinophaga pinensis (strain ATCC 43595 / DSM 2588 / LMG 13176 / NBRC 15968 / NCIMB 11800 / UQM 2034)</name>
    <dbReference type="NCBI Taxonomy" id="485918"/>
    <lineage>
        <taxon>Bacteria</taxon>
        <taxon>Pseudomonadati</taxon>
        <taxon>Bacteroidota</taxon>
        <taxon>Chitinophagia</taxon>
        <taxon>Chitinophagales</taxon>
        <taxon>Chitinophagaceae</taxon>
        <taxon>Chitinophaga</taxon>
    </lineage>
</organism>
<dbReference type="Gene3D" id="1.20.1600.10">
    <property type="entry name" value="Outer membrane efflux proteins (OEP)"/>
    <property type="match status" value="1"/>
</dbReference>
<feature type="transmembrane region" description="Helical" evidence="10">
    <location>
        <begin position="903"/>
        <end position="922"/>
    </location>
</feature>
<dbReference type="Gene3D" id="1.20.1640.10">
    <property type="entry name" value="Multidrug efflux transporter AcrB transmembrane domain"/>
    <property type="match status" value="2"/>
</dbReference>
<keyword evidence="5" id="KW-1003">Cell membrane</keyword>
<evidence type="ECO:0000256" key="2">
    <source>
        <dbReference type="ARBA" id="ARBA00007613"/>
    </source>
</evidence>
<feature type="coiled-coil region" evidence="9">
    <location>
        <begin position="1223"/>
        <end position="1250"/>
    </location>
</feature>
<feature type="transmembrane region" description="Helical" evidence="10">
    <location>
        <begin position="928"/>
        <end position="950"/>
    </location>
</feature>
<comment type="similarity">
    <text evidence="2">Belongs to the outer membrane factor (OMF) (TC 1.B.17) family.</text>
</comment>
<evidence type="ECO:0000256" key="7">
    <source>
        <dbReference type="ARBA" id="ARBA00022989"/>
    </source>
</evidence>
<dbReference type="NCBIfam" id="TIGR00914">
    <property type="entry name" value="2A0601"/>
    <property type="match status" value="1"/>
</dbReference>
<dbReference type="SUPFAM" id="SSF82693">
    <property type="entry name" value="Multidrug efflux transporter AcrB pore domain, PN1, PN2, PC1 and PC2 subdomains"/>
    <property type="match status" value="3"/>
</dbReference>
<accession>A0A979GTY5</accession>
<dbReference type="GO" id="GO:0005886">
    <property type="term" value="C:plasma membrane"/>
    <property type="evidence" value="ECO:0007669"/>
    <property type="project" value="UniProtKB-SubCell"/>
</dbReference>
<comment type="subcellular location">
    <subcellularLocation>
        <location evidence="1">Cell membrane</location>
        <topology evidence="1">Multi-pass membrane protein</topology>
    </subcellularLocation>
</comment>
<evidence type="ECO:0000256" key="9">
    <source>
        <dbReference type="SAM" id="Coils"/>
    </source>
</evidence>
<name>A0A979GTY5_CHIPD</name>
<dbReference type="InterPro" id="IPR001036">
    <property type="entry name" value="Acrflvin-R"/>
</dbReference>
<feature type="transmembrane region" description="Helical" evidence="10">
    <location>
        <begin position="1008"/>
        <end position="1034"/>
    </location>
</feature>
<protein>
    <submittedName>
        <fullName evidence="11">Heavy metal efflux pump, CzcA family</fullName>
    </submittedName>
</protein>
<feature type="transmembrane region" description="Helical" evidence="10">
    <location>
        <begin position="371"/>
        <end position="391"/>
    </location>
</feature>
<evidence type="ECO:0000256" key="6">
    <source>
        <dbReference type="ARBA" id="ARBA00022692"/>
    </source>
</evidence>
<sequence>MLNRIIQFSIKNKLIIALMTLGLVIWGIYSLKKLPIDAVPDITNNQVQVITLSPSLAAQEVERLISFPVEQVMSTIPELEQVRSISRFGLSVVTIVFNDDVDIYWARQQVNEKLAEAKNNIPAGLGNPEISPISTGLGEIYQYVIHAKPGFEEKYNARELRSIQDWIVRRQLLGTPGVAEVNSFGGLLKQYEIALDPDKLRSYNLSITEIFNALQLNSRNAGGAYIDKKPNAYFIRTEGLVENLDDINKIVVKNSEAGVPVLIRDVATVQIGNSIRYGALTRTSANSSGEAVGGIVMMLKGANAKKVVGEVKSRIGRISKTLPEGVVIEPFLDRSALVDRAIGTVAKNLIEGALIVIFVLVIFLGNLRAGLVVASVIPLAMLFAIGMMNVFGVSGNLMSLGAIDFGLIVDGAVIIVEATMHHLGLKNRGKLTQEEMDEEVLESAVKIRSAAAFGEIIILIVYLPILALVGIEGKMFRPMAETVSFAILGAFILSMTYVPMVSALVLSKNTTHKRTFSDRMMDFLHRRYIPIIKGALRKRLLVTITAATLLVISILVFSRMGGEFIPSLEEGDFAVETRLLTGSSLSQTIDKVNQASAILVKQFPEVKEVVGKIGAAEIPTDPMPMEACDLTIILKDKKEWTSARNRDELTEKMSEALKQVPGVNFGFSQPIQLRSNELISGVRQDIGIKIFGDDLDVLTQLSKKIGTIVSKVDGAKDLYLEQAEGLPQIVVNINRDRIAQYGLSVESVNEAVNAAFAGQSAGLVYEGEQRYDMVVRLSQQNRQSIEDVRNIYITSSTGIQVPLEQLADVTFKLGPNQIQREDTKRRIIVGLNVRGKDIQSVVNEIEGKINQQIKLPTGYYITYGGQFENLKAASARLSLAVPVALGLILLLLYFTFGSVKQSLLIFTAIPMAAIGGIFALLLRGMPFSISAGVGFIALFGVAVLNGIVLITEFNRLRKEDDGYSLDEIVLKGTEVRLRPVLMTATVASLGFLPMAISTAAGAEVQKPLASVVIGGLITSTILTLVVLPVLYTYFEGWKPKISKLPAVASIILLLGSLLTFSPAAKAQDQRSGLTMEAAIQTAIKNNSAIRSANLEIDRQQALKGTSGDIGKTNLDVQYGQFNSNNRDNNITISQSIPYPGVLKNRSKLAEARIEGAKTGLAVNQTGLIYEVRSAYGQLSYYYALEVLYKQQDSIYGRFQKAAALRYQTGETRLLESATAETQRNEIHNQMEKNEADIRAYKAELQRLLNTPDDIILAEEEYKPDAYLLTPPDTNTQQSPLLAQQKQQVEIAERAVHLERSLSAPDFTLGYFNQSIIGMQNVNGQDVYFGGGKRFQGLQAGIAIPIFFRSFASRVKAAKIEKQIAESQLMLLQNNLQGEYKQAYQEMLKNARSIEYYQKSALPNAVLILKQAQLSFQNGEVGYVEYLQALRTASDLRFNYLQTVNQYNQSVYRIKYLVGL</sequence>
<reference evidence="12" key="1">
    <citation type="submission" date="2009-08" db="EMBL/GenBank/DDBJ databases">
        <title>The complete genome of Chitinophaga pinensis DSM 2588.</title>
        <authorList>
            <consortium name="US DOE Joint Genome Institute (JGI-PGF)"/>
            <person name="Lucas S."/>
            <person name="Copeland A."/>
            <person name="Lapidus A."/>
            <person name="Glavina del Rio T."/>
            <person name="Dalin E."/>
            <person name="Tice H."/>
            <person name="Bruce D."/>
            <person name="Goodwin L."/>
            <person name="Pitluck S."/>
            <person name="Kyrpides N."/>
            <person name="Mavromatis K."/>
            <person name="Ivanova N."/>
            <person name="Mikhailova N."/>
            <person name="Sims D."/>
            <person name="Meinche L."/>
            <person name="Brettin T."/>
            <person name="Detter J.C."/>
            <person name="Han C."/>
            <person name="Larimer F."/>
            <person name="Land M."/>
            <person name="Hauser L."/>
            <person name="Markowitz V."/>
            <person name="Cheng J.-F."/>
            <person name="Hugenholtz P."/>
            <person name="Woyke T."/>
            <person name="Wu D."/>
            <person name="Spring S."/>
            <person name="Klenk H.-P."/>
            <person name="Eisen J.A."/>
        </authorList>
    </citation>
    <scope>NUCLEOTIDE SEQUENCE [LARGE SCALE GENOMIC DNA]</scope>
    <source>
        <strain evidence="12">ATCC 43595 / DSM 2588 / LMG 13176 / NBRC 15968 / NCIMB 11800 / UQM 2034</strain>
    </source>
</reference>
<dbReference type="SUPFAM" id="SSF82866">
    <property type="entry name" value="Multidrug efflux transporter AcrB transmembrane domain"/>
    <property type="match status" value="2"/>
</dbReference>
<reference evidence="11 12" key="2">
    <citation type="journal article" date="2010" name="Stand. Genomic Sci.">
        <title>Complete genome sequence of Chitinophaga pinensis type strain (UQM 2034).</title>
        <authorList>
            <person name="Glavina Del Rio T."/>
            <person name="Abt B."/>
            <person name="Spring S."/>
            <person name="Lapidus A."/>
            <person name="Nolan M."/>
            <person name="Tice H."/>
            <person name="Copeland A."/>
            <person name="Cheng J.F."/>
            <person name="Chen F."/>
            <person name="Bruce D."/>
            <person name="Goodwin L."/>
            <person name="Pitluck S."/>
            <person name="Ivanova N."/>
            <person name="Mavromatis K."/>
            <person name="Mikhailova N."/>
            <person name="Pati A."/>
            <person name="Chen A."/>
            <person name="Palaniappan K."/>
            <person name="Land M."/>
            <person name="Hauser L."/>
            <person name="Chang Y.J."/>
            <person name="Jeffries C.D."/>
            <person name="Chain P."/>
            <person name="Saunders E."/>
            <person name="Detter J.C."/>
            <person name="Brettin T."/>
            <person name="Rohde M."/>
            <person name="Goker M."/>
            <person name="Bristow J."/>
            <person name="Eisen J.A."/>
            <person name="Markowitz V."/>
            <person name="Hugenholtz P."/>
            <person name="Kyrpides N.C."/>
            <person name="Klenk H.P."/>
            <person name="Lucas S."/>
        </authorList>
    </citation>
    <scope>NUCLEOTIDE SEQUENCE [LARGE SCALE GENOMIC DNA]</scope>
    <source>
        <strain evidence="12">ATCC 43595 / DSM 2588 / LMG 13176 / NBRC 15968 / NCIMB 11800 / UQM 2034</strain>
    </source>
</reference>
<dbReference type="RefSeq" id="WP_012790347.1">
    <property type="nucleotide sequence ID" value="NC_013132.1"/>
</dbReference>
<feature type="transmembrane region" description="Helical" evidence="10">
    <location>
        <begin position="980"/>
        <end position="1002"/>
    </location>
</feature>
<keyword evidence="8 10" id="KW-0472">Membrane</keyword>
<dbReference type="GO" id="GO:0042910">
    <property type="term" value="F:xenobiotic transmembrane transporter activity"/>
    <property type="evidence" value="ECO:0007669"/>
    <property type="project" value="TreeGrafter"/>
</dbReference>
<dbReference type="Gene3D" id="3.30.70.1430">
    <property type="entry name" value="Multidrug efflux transporter AcrB pore domain"/>
    <property type="match status" value="2"/>
</dbReference>
<feature type="transmembrane region" description="Helical" evidence="10">
    <location>
        <begin position="397"/>
        <end position="420"/>
    </location>
</feature>
<dbReference type="PRINTS" id="PR00702">
    <property type="entry name" value="ACRIFLAVINRP"/>
</dbReference>
<dbReference type="Gene3D" id="3.30.2090.10">
    <property type="entry name" value="Multidrug efflux transporter AcrB TolC docking domain, DN and DC subdomains"/>
    <property type="match status" value="2"/>
</dbReference>
<dbReference type="Gene3D" id="3.30.70.1440">
    <property type="entry name" value="Multidrug efflux transporter AcrB pore domain"/>
    <property type="match status" value="1"/>
</dbReference>
<dbReference type="SUPFAM" id="SSF82714">
    <property type="entry name" value="Multidrug efflux transporter AcrB TolC docking domain, DN and DC subdomains"/>
    <property type="match status" value="2"/>
</dbReference>
<dbReference type="OrthoDB" id="9758757at2"/>
<dbReference type="SUPFAM" id="SSF56954">
    <property type="entry name" value="Outer membrane efflux proteins (OEP)"/>
    <property type="match status" value="1"/>
</dbReference>
<gene>
    <name evidence="11" type="ordered locus">Cpin_2689</name>
</gene>
<dbReference type="Pfam" id="PF02321">
    <property type="entry name" value="OEP"/>
    <property type="match status" value="1"/>
</dbReference>
<feature type="transmembrane region" description="Helical" evidence="10">
    <location>
        <begin position="1046"/>
        <end position="1064"/>
    </location>
</feature>
<dbReference type="GO" id="GO:0008324">
    <property type="term" value="F:monoatomic cation transmembrane transporter activity"/>
    <property type="evidence" value="ECO:0007669"/>
    <property type="project" value="InterPro"/>
</dbReference>
<dbReference type="GO" id="GO:0015562">
    <property type="term" value="F:efflux transmembrane transporter activity"/>
    <property type="evidence" value="ECO:0007669"/>
    <property type="project" value="InterPro"/>
</dbReference>
<evidence type="ECO:0000256" key="3">
    <source>
        <dbReference type="ARBA" id="ARBA00010942"/>
    </source>
</evidence>
<dbReference type="Gene3D" id="3.30.70.1320">
    <property type="entry name" value="Multidrug efflux transporter AcrB pore domain like"/>
    <property type="match status" value="1"/>
</dbReference>